<evidence type="ECO:0000313" key="1">
    <source>
        <dbReference type="EMBL" id="NDW16182.1"/>
    </source>
</evidence>
<name>A0A6N9TI72_9ALTE</name>
<sequence>MCTAFILMLPHEIQAKTLTFGVVPQQSAKKMAKSWQPLFEYIENYAGFRIDFQTAKDIPTFEANLANGEYDIAYMNPFHFVVFNSSVGYQALAKQKDKRLQGIIVVHKDSGIQSLSELNGAELVFPAPAAFAASIVTSAKLRNEDIAFVPRYVNSHDSVYLNVEKQFFIAGGGIYRTLQSSPAQQSLRVLWESPLYTPHAIATHPRLSEDDRKSIINALISISSDASSVDILKNLGMNGFVEADDSHWDDVRKLGISSLSRPHS</sequence>
<dbReference type="SUPFAM" id="SSF53850">
    <property type="entry name" value="Periplasmic binding protein-like II"/>
    <property type="match status" value="1"/>
</dbReference>
<evidence type="ECO:0000313" key="2">
    <source>
        <dbReference type="Proteomes" id="UP000471381"/>
    </source>
</evidence>
<accession>A0A6N9TI72</accession>
<dbReference type="Proteomes" id="UP000471381">
    <property type="component" value="Unassembled WGS sequence"/>
</dbReference>
<dbReference type="EMBL" id="JAAAWO010000008">
    <property type="protein sequence ID" value="NDW16182.1"/>
    <property type="molecule type" value="Genomic_DNA"/>
</dbReference>
<organism evidence="1 2">
    <name type="scientific">Alteromonas genovensis</name>
    <dbReference type="NCBI Taxonomy" id="471225"/>
    <lineage>
        <taxon>Bacteria</taxon>
        <taxon>Pseudomonadati</taxon>
        <taxon>Pseudomonadota</taxon>
        <taxon>Gammaproteobacteria</taxon>
        <taxon>Alteromonadales</taxon>
        <taxon>Alteromonadaceae</taxon>
        <taxon>Alteromonas/Salinimonas group</taxon>
        <taxon>Alteromonas</taxon>
    </lineage>
</organism>
<dbReference type="AlphaFoldDB" id="A0A6N9TI72"/>
<dbReference type="PANTHER" id="PTHR35841:SF1">
    <property type="entry name" value="PHOSPHONATES-BINDING PERIPLASMIC PROTEIN"/>
    <property type="match status" value="1"/>
</dbReference>
<gene>
    <name evidence="1" type="ORF">GTQ48_11690</name>
</gene>
<keyword evidence="2" id="KW-1185">Reference proteome</keyword>
<proteinExistence type="predicted"/>
<dbReference type="Gene3D" id="3.40.190.10">
    <property type="entry name" value="Periplasmic binding protein-like II"/>
    <property type="match status" value="2"/>
</dbReference>
<dbReference type="PANTHER" id="PTHR35841">
    <property type="entry name" value="PHOSPHONATES-BINDING PERIPLASMIC PROTEIN"/>
    <property type="match status" value="1"/>
</dbReference>
<dbReference type="Pfam" id="PF12974">
    <property type="entry name" value="Phosphonate-bd"/>
    <property type="match status" value="1"/>
</dbReference>
<protein>
    <submittedName>
        <fullName evidence="1">PhnD/SsuA/transferrin family substrate-binding protein</fullName>
    </submittedName>
</protein>
<reference evidence="1 2" key="1">
    <citation type="submission" date="2020-01" db="EMBL/GenBank/DDBJ databases">
        <title>Genomes of bacteria type strains.</title>
        <authorList>
            <person name="Chen J."/>
            <person name="Zhu S."/>
            <person name="Yang J."/>
        </authorList>
    </citation>
    <scope>NUCLEOTIDE SEQUENCE [LARGE SCALE GENOMIC DNA]</scope>
    <source>
        <strain evidence="1 2">LMG 24078</strain>
    </source>
</reference>
<comment type="caution">
    <text evidence="1">The sequence shown here is derived from an EMBL/GenBank/DDBJ whole genome shotgun (WGS) entry which is preliminary data.</text>
</comment>